<dbReference type="PANTHER" id="PTHR42852">
    <property type="entry name" value="THIOL:DISULFIDE INTERCHANGE PROTEIN DSBE"/>
    <property type="match status" value="1"/>
</dbReference>
<dbReference type="CDD" id="cd02966">
    <property type="entry name" value="TlpA_like_family"/>
    <property type="match status" value="1"/>
</dbReference>
<organism evidence="3 4">
    <name type="scientific">Oceanirhabdus seepicola</name>
    <dbReference type="NCBI Taxonomy" id="2828781"/>
    <lineage>
        <taxon>Bacteria</taxon>
        <taxon>Bacillati</taxon>
        <taxon>Bacillota</taxon>
        <taxon>Clostridia</taxon>
        <taxon>Eubacteriales</taxon>
        <taxon>Clostridiaceae</taxon>
        <taxon>Oceanirhabdus</taxon>
    </lineage>
</organism>
<dbReference type="InterPro" id="IPR050553">
    <property type="entry name" value="Thioredoxin_ResA/DsbE_sf"/>
</dbReference>
<dbReference type="Proteomes" id="UP001056429">
    <property type="component" value="Unassembled WGS sequence"/>
</dbReference>
<evidence type="ECO:0000313" key="4">
    <source>
        <dbReference type="Proteomes" id="UP001056429"/>
    </source>
</evidence>
<dbReference type="PROSITE" id="PS51352">
    <property type="entry name" value="THIOREDOXIN_2"/>
    <property type="match status" value="1"/>
</dbReference>
<feature type="chain" id="PRO_5039890144" evidence="1">
    <location>
        <begin position="25"/>
        <end position="357"/>
    </location>
</feature>
<keyword evidence="1" id="KW-0732">Signal</keyword>
<reference evidence="3" key="1">
    <citation type="journal article" date="2021" name="mSystems">
        <title>Bacteria and Archaea Synergistically Convert Glycine Betaine to Biogenic Methane in the Formosa Cold Seep of the South China Sea.</title>
        <authorList>
            <person name="Li L."/>
            <person name="Zhang W."/>
            <person name="Zhang S."/>
            <person name="Song L."/>
            <person name="Sun Q."/>
            <person name="Zhang H."/>
            <person name="Xiang H."/>
            <person name="Dong X."/>
        </authorList>
    </citation>
    <scope>NUCLEOTIDE SEQUENCE</scope>
    <source>
        <strain evidence="3">ZWT</strain>
    </source>
</reference>
<evidence type="ECO:0000256" key="1">
    <source>
        <dbReference type="SAM" id="SignalP"/>
    </source>
</evidence>
<dbReference type="InterPro" id="IPR013766">
    <property type="entry name" value="Thioredoxin_domain"/>
</dbReference>
<protein>
    <submittedName>
        <fullName evidence="3">TlpA family protein disulfide reductase</fullName>
    </submittedName>
</protein>
<keyword evidence="4" id="KW-1185">Reference proteome</keyword>
<reference evidence="3" key="2">
    <citation type="submission" date="2021-04" db="EMBL/GenBank/DDBJ databases">
        <authorList>
            <person name="Dong X."/>
        </authorList>
    </citation>
    <scope>NUCLEOTIDE SEQUENCE</scope>
    <source>
        <strain evidence="3">ZWT</strain>
    </source>
</reference>
<dbReference type="PANTHER" id="PTHR42852:SF13">
    <property type="entry name" value="PROTEIN DIPZ"/>
    <property type="match status" value="1"/>
</dbReference>
<comment type="caution">
    <text evidence="3">The sequence shown here is derived from an EMBL/GenBank/DDBJ whole genome shotgun (WGS) entry which is preliminary data.</text>
</comment>
<evidence type="ECO:0000259" key="2">
    <source>
        <dbReference type="PROSITE" id="PS51352"/>
    </source>
</evidence>
<dbReference type="InterPro" id="IPR000866">
    <property type="entry name" value="AhpC/TSA"/>
</dbReference>
<dbReference type="EMBL" id="JAGSOJ010000001">
    <property type="protein sequence ID" value="MCM1989057.1"/>
    <property type="molecule type" value="Genomic_DNA"/>
</dbReference>
<proteinExistence type="predicted"/>
<gene>
    <name evidence="3" type="ORF">KDK92_04830</name>
</gene>
<dbReference type="Gene3D" id="3.40.30.10">
    <property type="entry name" value="Glutaredoxin"/>
    <property type="match status" value="1"/>
</dbReference>
<feature type="domain" description="Thioredoxin" evidence="2">
    <location>
        <begin position="180"/>
        <end position="354"/>
    </location>
</feature>
<dbReference type="GO" id="GO:0016491">
    <property type="term" value="F:oxidoreductase activity"/>
    <property type="evidence" value="ECO:0007669"/>
    <property type="project" value="InterPro"/>
</dbReference>
<dbReference type="RefSeq" id="WP_250857921.1">
    <property type="nucleotide sequence ID" value="NZ_JAGSOJ010000001.1"/>
</dbReference>
<dbReference type="InterPro" id="IPR036249">
    <property type="entry name" value="Thioredoxin-like_sf"/>
</dbReference>
<evidence type="ECO:0000313" key="3">
    <source>
        <dbReference type="EMBL" id="MCM1989057.1"/>
    </source>
</evidence>
<name>A0A9J6NYS6_9CLOT</name>
<feature type="signal peptide" evidence="1">
    <location>
        <begin position="1"/>
        <end position="24"/>
    </location>
</feature>
<dbReference type="AlphaFoldDB" id="A0A9J6NYS6"/>
<sequence length="357" mass="40475">MLKFKKFISILLLGAITLSSVGCSKQGVVKNNDQSEGAKVTASTVHVNTKISIEKLGIKFDTPKSWIDNVIKNLFAKQIYPMNQNEEEAIFGALTYYFSPEEINKEFRASEKQEENYKKAIENSKLLVSITVFSKANLERELNSGKKLEDYINGENIEKLGEEGEYAFYFSYDEVNDEGLKDEDKAVYKEMYSGIEDVKNTLEISEPYKFDFGYIGDFNTKDLQGNNIDTSIFEDYKLTMVNVWGTGCNPCIREMPELEELYQEMKDNGVNVVGIVTDGDNEKRKENIEKIIEMTGVTYPNIIPDEVLKKGLLSQVIGYPTTVFFDSKGNVVGKEVVGAGSKDYYEKAIEERLENIK</sequence>
<dbReference type="GO" id="GO:0016209">
    <property type="term" value="F:antioxidant activity"/>
    <property type="evidence" value="ECO:0007669"/>
    <property type="project" value="InterPro"/>
</dbReference>
<dbReference type="SUPFAM" id="SSF52833">
    <property type="entry name" value="Thioredoxin-like"/>
    <property type="match status" value="1"/>
</dbReference>
<accession>A0A9J6NYS6</accession>
<dbReference type="Pfam" id="PF00578">
    <property type="entry name" value="AhpC-TSA"/>
    <property type="match status" value="1"/>
</dbReference>
<dbReference type="PROSITE" id="PS51257">
    <property type="entry name" value="PROKAR_LIPOPROTEIN"/>
    <property type="match status" value="1"/>
</dbReference>